<dbReference type="GO" id="GO:0004672">
    <property type="term" value="F:protein kinase activity"/>
    <property type="evidence" value="ECO:0007669"/>
    <property type="project" value="InterPro"/>
</dbReference>
<dbReference type="EMBL" id="JAACJN010000579">
    <property type="protein sequence ID" value="KAF5338263.1"/>
    <property type="molecule type" value="Genomic_DNA"/>
</dbReference>
<evidence type="ECO:0000313" key="4">
    <source>
        <dbReference type="EMBL" id="KAF5387534.1"/>
    </source>
</evidence>
<organism evidence="4 5">
    <name type="scientific">Collybiopsis confluens</name>
    <dbReference type="NCBI Taxonomy" id="2823264"/>
    <lineage>
        <taxon>Eukaryota</taxon>
        <taxon>Fungi</taxon>
        <taxon>Dikarya</taxon>
        <taxon>Basidiomycota</taxon>
        <taxon>Agaricomycotina</taxon>
        <taxon>Agaricomycetes</taxon>
        <taxon>Agaricomycetidae</taxon>
        <taxon>Agaricales</taxon>
        <taxon>Marasmiineae</taxon>
        <taxon>Omphalotaceae</taxon>
        <taxon>Collybiopsis</taxon>
    </lineage>
</organism>
<dbReference type="PROSITE" id="PS50011">
    <property type="entry name" value="PROTEIN_KINASE_DOM"/>
    <property type="match status" value="1"/>
</dbReference>
<dbReference type="EMBL" id="JAACJN010000031">
    <property type="protein sequence ID" value="KAF5387534.1"/>
    <property type="molecule type" value="Genomic_DNA"/>
</dbReference>
<dbReference type="GO" id="GO:0005524">
    <property type="term" value="F:ATP binding"/>
    <property type="evidence" value="ECO:0007669"/>
    <property type="project" value="InterPro"/>
</dbReference>
<dbReference type="SUPFAM" id="SSF56112">
    <property type="entry name" value="Protein kinase-like (PK-like)"/>
    <property type="match status" value="1"/>
</dbReference>
<comment type="caution">
    <text evidence="4">The sequence shown here is derived from an EMBL/GenBank/DDBJ whole genome shotgun (WGS) entry which is preliminary data.</text>
</comment>
<dbReference type="InterPro" id="IPR000719">
    <property type="entry name" value="Prot_kinase_dom"/>
</dbReference>
<dbReference type="AlphaFoldDB" id="A0A8H5MB89"/>
<dbReference type="PANTHER" id="PTHR24362:SF309">
    <property type="entry name" value="PROTEIN KINASE DOMAIN-CONTAINING PROTEIN"/>
    <property type="match status" value="1"/>
</dbReference>
<evidence type="ECO:0000313" key="5">
    <source>
        <dbReference type="Proteomes" id="UP000518752"/>
    </source>
</evidence>
<dbReference type="SMART" id="SM00220">
    <property type="entry name" value="S_TKc"/>
    <property type="match status" value="1"/>
</dbReference>
<evidence type="ECO:0000313" key="3">
    <source>
        <dbReference type="EMBL" id="KAF5338263.1"/>
    </source>
</evidence>
<dbReference type="InterPro" id="IPR008271">
    <property type="entry name" value="Ser/Thr_kinase_AS"/>
</dbReference>
<proteinExistence type="predicted"/>
<reference evidence="4 5" key="1">
    <citation type="journal article" date="2020" name="ISME J.">
        <title>Uncovering the hidden diversity of litter-decomposition mechanisms in mushroom-forming fungi.</title>
        <authorList>
            <person name="Floudas D."/>
            <person name="Bentzer J."/>
            <person name="Ahren D."/>
            <person name="Johansson T."/>
            <person name="Persson P."/>
            <person name="Tunlid A."/>
        </authorList>
    </citation>
    <scope>NUCLEOTIDE SEQUENCE [LARGE SCALE GENOMIC DNA]</scope>
    <source>
        <strain evidence="4 5">CBS 406.79</strain>
    </source>
</reference>
<dbReference type="Proteomes" id="UP000518752">
    <property type="component" value="Unassembled WGS sequence"/>
</dbReference>
<sequence length="807" mass="90776">MNSPLITMPPKQAKAAATAQIHNGSYNFILEISGKLVTFETISKTSVADTDKVFSIALSKVIIPLLQKHDSRVREPEAKILTKVFRITSDVFDGLGLQLGQRTTLNLDGGERFQLRLLDSLKDYMLVDPTDGRLDPVANPPTEALFTKEPTLALISHSLPPDESHYLYPTFIKSQAPSGFLHKDLKLNDIFQYDEYVAQHPGLISEQPAHVRQLWDKWSGKRPLTEKACDRLCKKLRKRGYATAFITETFSQATGSGGVNDPQSLVREKEEIEHYAHIITQETLAGPFSELSPKLGLERMAEFYFFGRFSIFLKAYAPIFSIFDKNHPMPISPLVLRTDAKGAKTFTPYAAKSDVGIWLRLAPWPMLLVELQSGNKLNLELSDDYVRMMLQGGSLVKTMNIAQGMDGTSKPTATLPMLYITKDWTVANMYLMFALEKKVFVLERRYNLAESLHQRIKFTRDLYNLLDCMMDTIPSEALLKHMSAAGTELLDIVELGTRLEGDGNSKRKADQAPEGEGSRAKRSQTGGDQKQNSLEMEANLPGFQFEAIRTDVLYRGRSPDGDPIVAKRVLTESNERNFHLKLRDIRNSTDYVLPLLQEFTIPSSADRYIHLVFPRWIPLTSLMEVSPTSSELVEMCSALAAAISFLHENMIAHLDIKPANLVVQRSIFGTLQIRIIDFSISVSVANAEERISSRSGTPRYMAPEVMEQVDYRPFKADLYSFGQVLLRLSWYMDQDDGLKVLHWARSLTHKEPEMRPQLSSLPSLLPENLTFYKYSPTLVTAQLDFGGSISVLSSAALPVFTLPVFTM</sequence>
<evidence type="ECO:0000256" key="1">
    <source>
        <dbReference type="SAM" id="MobiDB-lite"/>
    </source>
</evidence>
<keyword evidence="5" id="KW-1185">Reference proteome</keyword>
<name>A0A8H5MB89_9AGAR</name>
<dbReference type="OrthoDB" id="4062651at2759"/>
<dbReference type="Pfam" id="PF00069">
    <property type="entry name" value="Pkinase"/>
    <property type="match status" value="1"/>
</dbReference>
<feature type="region of interest" description="Disordered" evidence="1">
    <location>
        <begin position="501"/>
        <end position="533"/>
    </location>
</feature>
<accession>A0A8H5MB89</accession>
<dbReference type="InterPro" id="IPR011009">
    <property type="entry name" value="Kinase-like_dom_sf"/>
</dbReference>
<dbReference type="Gene3D" id="1.10.510.10">
    <property type="entry name" value="Transferase(Phosphotransferase) domain 1"/>
    <property type="match status" value="1"/>
</dbReference>
<feature type="compositionally biased region" description="Polar residues" evidence="1">
    <location>
        <begin position="523"/>
        <end position="533"/>
    </location>
</feature>
<dbReference type="PANTHER" id="PTHR24362">
    <property type="entry name" value="SERINE/THREONINE-PROTEIN KINASE NEK"/>
    <property type="match status" value="1"/>
</dbReference>
<dbReference type="PROSITE" id="PS00108">
    <property type="entry name" value="PROTEIN_KINASE_ST"/>
    <property type="match status" value="1"/>
</dbReference>
<gene>
    <name evidence="4" type="ORF">D9757_006622</name>
    <name evidence="3" type="ORF">D9757_015460</name>
</gene>
<feature type="compositionally biased region" description="Basic and acidic residues" evidence="1">
    <location>
        <begin position="501"/>
        <end position="519"/>
    </location>
</feature>
<feature type="domain" description="Protein kinase" evidence="2">
    <location>
        <begin position="534"/>
        <end position="807"/>
    </location>
</feature>
<protein>
    <recommendedName>
        <fullName evidence="2">Protein kinase domain-containing protein</fullName>
    </recommendedName>
</protein>
<evidence type="ECO:0000259" key="2">
    <source>
        <dbReference type="PROSITE" id="PS50011"/>
    </source>
</evidence>